<evidence type="ECO:0000313" key="4">
    <source>
        <dbReference type="Proteomes" id="UP000736583"/>
    </source>
</evidence>
<sequence length="326" mass="35987">MFKNNKFIKKATLYLLCTVFVCYGIAGMIINSSGFSFYNLFKDFHSNVNINVDGHWSDFIYKYSYEVDEEKSIDMSSTNNIKIDTVSADIRILISDDHNVKATLKGYIKSTQEVSTPKLDMTEEKDTIYIKSQGKSFIGPSSYSENLTLEVFIPESYVNNLYIKSTSSDVAIETLNLNSFNISTTSGTINAGEITVKSFDFGSTSGDLKIDKLKSDNNQIKTTSGNIKIDSIEGNLSLKSTSGDSYLYYNDMPSGDINIISVSGKVDLITPSNAEFFVNASSTSGDIALNKPITLEVKKEHQIKGVVGSDKCKLNIKTTSGDIRIK</sequence>
<dbReference type="Proteomes" id="UP000736583">
    <property type="component" value="Unassembled WGS sequence"/>
</dbReference>
<evidence type="ECO:0000313" key="3">
    <source>
        <dbReference type="EMBL" id="MBU5590488.1"/>
    </source>
</evidence>
<dbReference type="InterPro" id="IPR025164">
    <property type="entry name" value="Toastrack_DUF4097"/>
</dbReference>
<dbReference type="PANTHER" id="PTHR34094:SF1">
    <property type="entry name" value="PROTEIN FAM185A"/>
    <property type="match status" value="1"/>
</dbReference>
<dbReference type="RefSeq" id="WP_216455675.1">
    <property type="nucleotide sequence ID" value="NZ_JAHLQL010000001.1"/>
</dbReference>
<proteinExistence type="predicted"/>
<reference evidence="3 4" key="1">
    <citation type="submission" date="2021-06" db="EMBL/GenBank/DDBJ databases">
        <authorList>
            <person name="Sun Q."/>
            <person name="Li D."/>
        </authorList>
    </citation>
    <scope>NUCLEOTIDE SEQUENCE [LARGE SCALE GENOMIC DNA]</scope>
    <source>
        <strain evidence="3 4">MSJ-4</strain>
    </source>
</reference>
<protein>
    <submittedName>
        <fullName evidence="3">DUF4097 domain-containing protein</fullName>
    </submittedName>
</protein>
<evidence type="ECO:0000256" key="1">
    <source>
        <dbReference type="SAM" id="Phobius"/>
    </source>
</evidence>
<keyword evidence="4" id="KW-1185">Reference proteome</keyword>
<dbReference type="PANTHER" id="PTHR34094">
    <property type="match status" value="1"/>
</dbReference>
<name>A0ABS6EW81_9CLOT</name>
<organism evidence="3 4">
    <name type="scientific">Clostridium simiarum</name>
    <dbReference type="NCBI Taxonomy" id="2841506"/>
    <lineage>
        <taxon>Bacteria</taxon>
        <taxon>Bacillati</taxon>
        <taxon>Bacillota</taxon>
        <taxon>Clostridia</taxon>
        <taxon>Eubacteriales</taxon>
        <taxon>Clostridiaceae</taxon>
        <taxon>Clostridium</taxon>
    </lineage>
</organism>
<feature type="transmembrane region" description="Helical" evidence="1">
    <location>
        <begin position="12"/>
        <end position="30"/>
    </location>
</feature>
<keyword evidence="1" id="KW-0472">Membrane</keyword>
<dbReference type="Pfam" id="PF13349">
    <property type="entry name" value="DUF4097"/>
    <property type="match status" value="1"/>
</dbReference>
<feature type="domain" description="DUF4097" evidence="2">
    <location>
        <begin position="79"/>
        <end position="325"/>
    </location>
</feature>
<keyword evidence="1" id="KW-0812">Transmembrane</keyword>
<comment type="caution">
    <text evidence="3">The sequence shown here is derived from an EMBL/GenBank/DDBJ whole genome shotgun (WGS) entry which is preliminary data.</text>
</comment>
<evidence type="ECO:0000259" key="2">
    <source>
        <dbReference type="Pfam" id="PF13349"/>
    </source>
</evidence>
<dbReference type="EMBL" id="JAHLQL010000001">
    <property type="protein sequence ID" value="MBU5590488.1"/>
    <property type="molecule type" value="Genomic_DNA"/>
</dbReference>
<gene>
    <name evidence="3" type="ORF">KQI89_01810</name>
</gene>
<keyword evidence="1" id="KW-1133">Transmembrane helix</keyword>
<accession>A0ABS6EW81</accession>